<evidence type="ECO:0000313" key="2">
    <source>
        <dbReference type="Proteomes" id="UP001264340"/>
    </source>
</evidence>
<dbReference type="Proteomes" id="UP001264340">
    <property type="component" value="Unassembled WGS sequence"/>
</dbReference>
<gene>
    <name evidence="1" type="ORF">J2804_006271</name>
</gene>
<proteinExistence type="predicted"/>
<accession>A0ABU1M279</accession>
<dbReference type="RefSeq" id="WP_310127148.1">
    <property type="nucleotide sequence ID" value="NZ_JAVDQV010000021.1"/>
</dbReference>
<sequence length="187" mass="20345">MNTTLIAMRPVVRVDLALADLEIAYRDQVGWTDAYRINADARLVLLGIQGLLRDGPLEDEALRDAAFVLGCENPSMASYREFDTGMRAGRRTALAYSHALPSIPLASAALCHQLRGHTYTLVGGPEVGLRVLALGRHMLASRRARHVVAGCWCVHAESAPTRHSGRARIQLALLQPVAAASSHRYCP</sequence>
<dbReference type="SUPFAM" id="SSF53901">
    <property type="entry name" value="Thiolase-like"/>
    <property type="match status" value="1"/>
</dbReference>
<dbReference type="EMBL" id="JAVDRP010000025">
    <property type="protein sequence ID" value="MDR6412835.1"/>
    <property type="molecule type" value="Genomic_DNA"/>
</dbReference>
<name>A0ABU1M279_9BURK</name>
<reference evidence="1 2" key="1">
    <citation type="submission" date="2023-07" db="EMBL/GenBank/DDBJ databases">
        <title>Sorghum-associated microbial communities from plants grown in Nebraska, USA.</title>
        <authorList>
            <person name="Schachtman D."/>
        </authorList>
    </citation>
    <scope>NUCLEOTIDE SEQUENCE [LARGE SCALE GENOMIC DNA]</scope>
    <source>
        <strain evidence="1 2">DS1316</strain>
    </source>
</reference>
<evidence type="ECO:0000313" key="1">
    <source>
        <dbReference type="EMBL" id="MDR6412835.1"/>
    </source>
</evidence>
<keyword evidence="2" id="KW-1185">Reference proteome</keyword>
<dbReference type="Gene3D" id="3.40.47.10">
    <property type="match status" value="1"/>
</dbReference>
<organism evidence="1 2">
    <name type="scientific">Paraburkholderia terricola</name>
    <dbReference type="NCBI Taxonomy" id="169427"/>
    <lineage>
        <taxon>Bacteria</taxon>
        <taxon>Pseudomonadati</taxon>
        <taxon>Pseudomonadota</taxon>
        <taxon>Betaproteobacteria</taxon>
        <taxon>Burkholderiales</taxon>
        <taxon>Burkholderiaceae</taxon>
        <taxon>Paraburkholderia</taxon>
    </lineage>
</organism>
<protein>
    <submittedName>
        <fullName evidence="1">3-oxoacyl-(Acyl-carrier-protein) synthase</fullName>
    </submittedName>
</protein>
<comment type="caution">
    <text evidence="1">The sequence shown here is derived from an EMBL/GenBank/DDBJ whole genome shotgun (WGS) entry which is preliminary data.</text>
</comment>
<dbReference type="InterPro" id="IPR016039">
    <property type="entry name" value="Thiolase-like"/>
</dbReference>